<keyword evidence="1" id="KW-0689">Ribosomal protein</keyword>
<accession>A0A2P2LRM6</accession>
<evidence type="ECO:0000313" key="1">
    <source>
        <dbReference type="EMBL" id="MBX20626.1"/>
    </source>
</evidence>
<dbReference type="GO" id="GO:0005840">
    <property type="term" value="C:ribosome"/>
    <property type="evidence" value="ECO:0007669"/>
    <property type="project" value="UniProtKB-KW"/>
</dbReference>
<name>A0A2P2LRM6_RHIMU</name>
<organism evidence="1">
    <name type="scientific">Rhizophora mucronata</name>
    <name type="common">Asiatic mangrove</name>
    <dbReference type="NCBI Taxonomy" id="61149"/>
    <lineage>
        <taxon>Eukaryota</taxon>
        <taxon>Viridiplantae</taxon>
        <taxon>Streptophyta</taxon>
        <taxon>Embryophyta</taxon>
        <taxon>Tracheophyta</taxon>
        <taxon>Spermatophyta</taxon>
        <taxon>Magnoliopsida</taxon>
        <taxon>eudicotyledons</taxon>
        <taxon>Gunneridae</taxon>
        <taxon>Pentapetalae</taxon>
        <taxon>rosids</taxon>
        <taxon>fabids</taxon>
        <taxon>Malpighiales</taxon>
        <taxon>Rhizophoraceae</taxon>
        <taxon>Rhizophora</taxon>
    </lineage>
</organism>
<protein>
    <submittedName>
        <fullName evidence="1">40S ribosomal protein S3-1-like</fullName>
    </submittedName>
</protein>
<keyword evidence="1" id="KW-0687">Ribonucleoprotein</keyword>
<proteinExistence type="predicted"/>
<sequence>MGLGYGSCCVICKADCSLFLPNLCRKLIKLSSSIPSSC</sequence>
<dbReference type="EMBL" id="GGEC01040142">
    <property type="protein sequence ID" value="MBX20626.1"/>
    <property type="molecule type" value="Transcribed_RNA"/>
</dbReference>
<reference evidence="1" key="1">
    <citation type="submission" date="2018-02" db="EMBL/GenBank/DDBJ databases">
        <title>Rhizophora mucronata_Transcriptome.</title>
        <authorList>
            <person name="Meera S.P."/>
            <person name="Sreeshan A."/>
            <person name="Augustine A."/>
        </authorList>
    </citation>
    <scope>NUCLEOTIDE SEQUENCE</scope>
    <source>
        <tissue evidence="1">Leaf</tissue>
    </source>
</reference>
<dbReference type="AlphaFoldDB" id="A0A2P2LRM6"/>